<evidence type="ECO:0000313" key="2">
    <source>
        <dbReference type="EMBL" id="ORA00166.1"/>
    </source>
</evidence>
<dbReference type="RefSeq" id="WP_052751409.1">
    <property type="nucleotide sequence ID" value="NZ_LASW02000022.1"/>
</dbReference>
<accession>A0ABX3S1P0</accession>
<name>A0ABX3S1P0_9MYCO</name>
<dbReference type="InterPro" id="IPR021226">
    <property type="entry name" value="Phage_gene29"/>
</dbReference>
<sequence>MHTRSTKPWAIADPLDCSVSPEGTIYDLRFVNIPVIARHLARAGLGPVAGQAVIRPVDAPGGYRQWIDIDAPDPTPVDVDNTPLSDLDPDDPRVRALLAERFGGADFAPPPPPGSDRPSCSSSSMTSRPLR</sequence>
<proteinExistence type="predicted"/>
<reference evidence="2 3" key="1">
    <citation type="submission" date="2016-12" db="EMBL/GenBank/DDBJ databases">
        <title>The new phylogeny of genus Mycobacterium.</title>
        <authorList>
            <person name="Tortoli E."/>
            <person name="Trovato A."/>
            <person name="Cirillo D.M."/>
        </authorList>
    </citation>
    <scope>NUCLEOTIDE SEQUENCE [LARGE SCALE GENOMIC DNA]</scope>
    <source>
        <strain evidence="2 3">DSM 44942</strain>
    </source>
</reference>
<feature type="compositionally biased region" description="Low complexity" evidence="1">
    <location>
        <begin position="116"/>
        <end position="131"/>
    </location>
</feature>
<dbReference type="EMBL" id="MVHH01000007">
    <property type="protein sequence ID" value="ORA00166.1"/>
    <property type="molecule type" value="Genomic_DNA"/>
</dbReference>
<evidence type="ECO:0000256" key="1">
    <source>
        <dbReference type="SAM" id="MobiDB-lite"/>
    </source>
</evidence>
<keyword evidence="3" id="KW-1185">Reference proteome</keyword>
<protein>
    <submittedName>
        <fullName evidence="2">Uncharacterized protein</fullName>
    </submittedName>
</protein>
<comment type="caution">
    <text evidence="2">The sequence shown here is derived from an EMBL/GenBank/DDBJ whole genome shotgun (WGS) entry which is preliminary data.</text>
</comment>
<evidence type="ECO:0000313" key="3">
    <source>
        <dbReference type="Proteomes" id="UP000192327"/>
    </source>
</evidence>
<gene>
    <name evidence="2" type="ORF">BST15_05590</name>
</gene>
<organism evidence="2 3">
    <name type="scientific">Mycolicibacter arupensis</name>
    <dbReference type="NCBI Taxonomy" id="342002"/>
    <lineage>
        <taxon>Bacteria</taxon>
        <taxon>Bacillati</taxon>
        <taxon>Actinomycetota</taxon>
        <taxon>Actinomycetes</taxon>
        <taxon>Mycobacteriales</taxon>
        <taxon>Mycobacteriaceae</taxon>
        <taxon>Mycolicibacter</taxon>
    </lineage>
</organism>
<dbReference type="Proteomes" id="UP000192327">
    <property type="component" value="Unassembled WGS sequence"/>
</dbReference>
<dbReference type="Pfam" id="PF10910">
    <property type="entry name" value="Phage_gene29"/>
    <property type="match status" value="1"/>
</dbReference>
<feature type="region of interest" description="Disordered" evidence="1">
    <location>
        <begin position="70"/>
        <end position="131"/>
    </location>
</feature>